<dbReference type="AlphaFoldDB" id="A0A5C4QDP9"/>
<protein>
    <submittedName>
        <fullName evidence="2">Uncharacterized protein</fullName>
    </submittedName>
</protein>
<reference evidence="2 3" key="1">
    <citation type="submission" date="2019-06" db="EMBL/GenBank/DDBJ databases">
        <title>Micromonospora ordensis sp. nov., isolated from deep marine sediment.</title>
        <authorList>
            <person name="Veyisoglu A."/>
            <person name="Carro L."/>
            <person name="Klenk H.-P."/>
            <person name="Sahin N."/>
        </authorList>
    </citation>
    <scope>NUCLEOTIDE SEQUENCE [LARGE SCALE GENOMIC DNA]</scope>
    <source>
        <strain evidence="2 3">S2509</strain>
    </source>
</reference>
<proteinExistence type="predicted"/>
<feature type="region of interest" description="Disordered" evidence="1">
    <location>
        <begin position="1"/>
        <end position="44"/>
    </location>
</feature>
<organism evidence="2 3">
    <name type="scientific">Micromonospora orduensis</name>
    <dbReference type="NCBI Taxonomy" id="1420891"/>
    <lineage>
        <taxon>Bacteria</taxon>
        <taxon>Bacillati</taxon>
        <taxon>Actinomycetota</taxon>
        <taxon>Actinomycetes</taxon>
        <taxon>Micromonosporales</taxon>
        <taxon>Micromonosporaceae</taxon>
        <taxon>Micromonospora</taxon>
    </lineage>
</organism>
<feature type="region of interest" description="Disordered" evidence="1">
    <location>
        <begin position="62"/>
        <end position="132"/>
    </location>
</feature>
<evidence type="ECO:0000313" key="3">
    <source>
        <dbReference type="Proteomes" id="UP000306145"/>
    </source>
</evidence>
<gene>
    <name evidence="2" type="ORF">FHG89_30640</name>
</gene>
<dbReference type="Proteomes" id="UP000306145">
    <property type="component" value="Unassembled WGS sequence"/>
</dbReference>
<dbReference type="EMBL" id="VDFY01000285">
    <property type="protein sequence ID" value="TNH21814.1"/>
    <property type="molecule type" value="Genomic_DNA"/>
</dbReference>
<accession>A0A5C4QDP9</accession>
<dbReference type="RefSeq" id="WP_139587865.1">
    <property type="nucleotide sequence ID" value="NZ_VDFY01000285.1"/>
</dbReference>
<sequence>MVRDQSRLKMQAGTVRGYGADGVQTDTDGPALVDEANSSTSPANQCKVLTGRLVSIRAPHPFKHAHEPTGSAAGADGMSRADKPHHADSDRPAGRRRRYSTSTPRWRPCKAFVRPAKSHTLAADHPASPESV</sequence>
<evidence type="ECO:0000313" key="2">
    <source>
        <dbReference type="EMBL" id="TNH21814.1"/>
    </source>
</evidence>
<name>A0A5C4QDP9_9ACTN</name>
<comment type="caution">
    <text evidence="2">The sequence shown here is derived from an EMBL/GenBank/DDBJ whole genome shotgun (WGS) entry which is preliminary data.</text>
</comment>
<keyword evidence="3" id="KW-1185">Reference proteome</keyword>
<evidence type="ECO:0000256" key="1">
    <source>
        <dbReference type="SAM" id="MobiDB-lite"/>
    </source>
</evidence>
<feature type="compositionally biased region" description="Basic and acidic residues" evidence="1">
    <location>
        <begin position="79"/>
        <end position="93"/>
    </location>
</feature>